<dbReference type="RefSeq" id="WP_115456797.1">
    <property type="nucleotide sequence ID" value="NZ_QRAP01000001.1"/>
</dbReference>
<dbReference type="OrthoDB" id="5592809at2"/>
<evidence type="ECO:0000256" key="11">
    <source>
        <dbReference type="ARBA" id="ARBA00023136"/>
    </source>
</evidence>
<dbReference type="EMBL" id="QRAP01000001">
    <property type="protein sequence ID" value="RDK97033.1"/>
    <property type="molecule type" value="Genomic_DNA"/>
</dbReference>
<keyword evidence="6 12" id="KW-0441">Lipid A biosynthesis</keyword>
<name>A0A370R3N9_9GAMM</name>
<evidence type="ECO:0000256" key="4">
    <source>
        <dbReference type="ARBA" id="ARBA00022516"/>
    </source>
</evidence>
<evidence type="ECO:0000313" key="14">
    <source>
        <dbReference type="Proteomes" id="UP000254848"/>
    </source>
</evidence>
<comment type="pathway">
    <text evidence="12">Bacterial outer membrane biogenesis; lipopolysaccharide biosynthesis.</text>
</comment>
<sequence>MRWRGYLWALGSVLLASVAQLLMKLGMIALPAVAWSYFSLTFLQQHAVALLGVSLGILGYACSMVCWLLALRDIPLNRAYPLLSLSYVLVYLATVALPWFQESVSWNKNLGVIVILFGVWLISGGKKRDV</sequence>
<keyword evidence="2 12" id="KW-0813">Transport</keyword>
<comment type="caution">
    <text evidence="12">Lacks conserved residue(s) required for the propagation of feature annotation.</text>
</comment>
<comment type="function">
    <text evidence="12">Translocates 4-amino-4-deoxy-L-arabinose-phosphoundecaprenol (alpha-L-Ara4N-phosphoundecaprenol) from the cytoplasmic to the periplasmic side of the inner membrane.</text>
</comment>
<dbReference type="GO" id="GO:1901505">
    <property type="term" value="F:carbohydrate derivative transmembrane transporter activity"/>
    <property type="evidence" value="ECO:0007669"/>
    <property type="project" value="InterPro"/>
</dbReference>
<comment type="subunit">
    <text evidence="12">Heterodimer of ArnE and ArnF.</text>
</comment>
<dbReference type="NCBIfam" id="NF002816">
    <property type="entry name" value="PRK02971.1-2"/>
    <property type="match status" value="1"/>
</dbReference>
<dbReference type="PANTHER" id="PTHR30561:SF9">
    <property type="entry name" value="4-AMINO-4-DEOXY-L-ARABINOSE-PHOSPHOUNDECAPRENOL FLIPPASE SUBUNIT ARNF-RELATED"/>
    <property type="match status" value="1"/>
</dbReference>
<dbReference type="GO" id="GO:0005886">
    <property type="term" value="C:plasma membrane"/>
    <property type="evidence" value="ECO:0007669"/>
    <property type="project" value="UniProtKB-SubCell"/>
</dbReference>
<dbReference type="InterPro" id="IPR022832">
    <property type="entry name" value="Flippase_ArnF"/>
</dbReference>
<evidence type="ECO:0000256" key="10">
    <source>
        <dbReference type="ARBA" id="ARBA00023098"/>
    </source>
</evidence>
<keyword evidence="10 12" id="KW-0443">Lipid metabolism</keyword>
<dbReference type="Proteomes" id="UP000254848">
    <property type="component" value="Unassembled WGS sequence"/>
</dbReference>
<feature type="transmembrane region" description="Helical" evidence="12">
    <location>
        <begin position="46"/>
        <end position="70"/>
    </location>
</feature>
<comment type="similarity">
    <text evidence="12">Belongs to the ArnF family.</text>
</comment>
<dbReference type="GO" id="GO:0009245">
    <property type="term" value="P:lipid A biosynthetic process"/>
    <property type="evidence" value="ECO:0007669"/>
    <property type="project" value="UniProtKB-UniRule"/>
</dbReference>
<dbReference type="AlphaFoldDB" id="A0A370R3N9"/>
<evidence type="ECO:0000256" key="1">
    <source>
        <dbReference type="ARBA" id="ARBA00004651"/>
    </source>
</evidence>
<reference evidence="13 14" key="1">
    <citation type="submission" date="2018-07" db="EMBL/GenBank/DDBJ databases">
        <title>Genomic Encyclopedia of Type Strains, Phase IV (KMG-IV): sequencing the most valuable type-strain genomes for metagenomic binning, comparative biology and taxonomic classification.</title>
        <authorList>
            <person name="Goeker M."/>
        </authorList>
    </citation>
    <scope>NUCLEOTIDE SEQUENCE [LARGE SCALE GENOMIC DNA]</scope>
    <source>
        <strain evidence="13 14">DSM 103736</strain>
    </source>
</reference>
<protein>
    <recommendedName>
        <fullName evidence="12">Probable 4-amino-4-deoxy-L-arabinose-phosphoundecaprenol flippase subunit ArnF</fullName>
        <shortName evidence="12">L-Ara4N-phosphoundecaprenol flippase subunit ArnF</shortName>
    </recommendedName>
    <alternativeName>
        <fullName evidence="12">Undecaprenyl phosphate-aminoarabinose flippase subunit ArnF</fullName>
    </alternativeName>
</protein>
<keyword evidence="7 12" id="KW-0812">Transmembrane</keyword>
<dbReference type="GO" id="GO:0009103">
    <property type="term" value="P:lipopolysaccharide biosynthetic process"/>
    <property type="evidence" value="ECO:0007669"/>
    <property type="project" value="UniProtKB-UniRule"/>
</dbReference>
<keyword evidence="9 12" id="KW-1133">Transmembrane helix</keyword>
<keyword evidence="11 12" id="KW-0472">Membrane</keyword>
<dbReference type="HAMAP" id="MF_00538">
    <property type="entry name" value="Flippase_ArnF"/>
    <property type="match status" value="1"/>
</dbReference>
<evidence type="ECO:0000256" key="6">
    <source>
        <dbReference type="ARBA" id="ARBA00022556"/>
    </source>
</evidence>
<evidence type="ECO:0000256" key="8">
    <source>
        <dbReference type="ARBA" id="ARBA00022985"/>
    </source>
</evidence>
<feature type="transmembrane region" description="Helical" evidence="12">
    <location>
        <begin position="106"/>
        <end position="123"/>
    </location>
</feature>
<keyword evidence="8 12" id="KW-0448">Lipopolysaccharide biosynthesis</keyword>
<gene>
    <name evidence="12" type="primary">arnF</name>
    <name evidence="13" type="ORF">C8D90_101475</name>
</gene>
<accession>A0A370R3N9</accession>
<dbReference type="UniPathway" id="UPA00030"/>
<comment type="caution">
    <text evidence="13">The sequence shown here is derived from an EMBL/GenBank/DDBJ whole genome shotgun (WGS) entry which is preliminary data.</text>
</comment>
<organism evidence="13 14">
    <name type="scientific">Enterobacillus tribolii</name>
    <dbReference type="NCBI Taxonomy" id="1487935"/>
    <lineage>
        <taxon>Bacteria</taxon>
        <taxon>Pseudomonadati</taxon>
        <taxon>Pseudomonadota</taxon>
        <taxon>Gammaproteobacteria</taxon>
        <taxon>Enterobacterales</taxon>
        <taxon>Hafniaceae</taxon>
        <taxon>Enterobacillus</taxon>
    </lineage>
</organism>
<keyword evidence="4 12" id="KW-0444">Lipid biosynthesis</keyword>
<dbReference type="PANTHER" id="PTHR30561">
    <property type="entry name" value="SMR FAMILY PROTON-DEPENDENT DRUG EFFLUX TRANSPORTER SUGE"/>
    <property type="match status" value="1"/>
</dbReference>
<evidence type="ECO:0000256" key="9">
    <source>
        <dbReference type="ARBA" id="ARBA00022989"/>
    </source>
</evidence>
<dbReference type="SUPFAM" id="SSF103481">
    <property type="entry name" value="Multidrug resistance efflux transporter EmrE"/>
    <property type="match status" value="1"/>
</dbReference>
<proteinExistence type="inferred from homology"/>
<evidence type="ECO:0000256" key="12">
    <source>
        <dbReference type="HAMAP-Rule" id="MF_00538"/>
    </source>
</evidence>
<evidence type="ECO:0000256" key="5">
    <source>
        <dbReference type="ARBA" id="ARBA00022519"/>
    </source>
</evidence>
<feature type="transmembrane region" description="Helical" evidence="12">
    <location>
        <begin position="82"/>
        <end position="100"/>
    </location>
</feature>
<evidence type="ECO:0000313" key="13">
    <source>
        <dbReference type="EMBL" id="RDK97033.1"/>
    </source>
</evidence>
<keyword evidence="14" id="KW-1185">Reference proteome</keyword>
<dbReference type="Gene3D" id="1.10.3730.20">
    <property type="match status" value="1"/>
</dbReference>
<evidence type="ECO:0000256" key="7">
    <source>
        <dbReference type="ARBA" id="ARBA00022692"/>
    </source>
</evidence>
<dbReference type="InterPro" id="IPR000390">
    <property type="entry name" value="Small_drug/metabolite_transptr"/>
</dbReference>
<evidence type="ECO:0000256" key="3">
    <source>
        <dbReference type="ARBA" id="ARBA00022475"/>
    </source>
</evidence>
<keyword evidence="5 12" id="KW-0997">Cell inner membrane</keyword>
<dbReference type="InterPro" id="IPR037185">
    <property type="entry name" value="EmrE-like"/>
</dbReference>
<keyword evidence="3 12" id="KW-1003">Cell membrane</keyword>
<comment type="subcellular location">
    <subcellularLocation>
        <location evidence="12">Cell inner membrane</location>
        <topology evidence="12">Multi-pass membrane protein</topology>
    </subcellularLocation>
    <subcellularLocation>
        <location evidence="1">Cell membrane</location>
        <topology evidence="1">Multi-pass membrane protein</topology>
    </subcellularLocation>
</comment>
<evidence type="ECO:0000256" key="2">
    <source>
        <dbReference type="ARBA" id="ARBA00022448"/>
    </source>
</evidence>